<dbReference type="PANTHER" id="PTHR43779">
    <property type="entry name" value="DIOXYGENASE RV0097-RELATED"/>
    <property type="match status" value="1"/>
</dbReference>
<evidence type="ECO:0000256" key="1">
    <source>
        <dbReference type="ARBA" id="ARBA00005896"/>
    </source>
</evidence>
<reference evidence="7 8" key="1">
    <citation type="submission" date="2019-07" db="EMBL/GenBank/DDBJ databases">
        <title>Whole genome shotgun sequence of Reyranella soli NBRC 108950.</title>
        <authorList>
            <person name="Hosoyama A."/>
            <person name="Uohara A."/>
            <person name="Ohji S."/>
            <person name="Ichikawa N."/>
        </authorList>
    </citation>
    <scope>NUCLEOTIDE SEQUENCE [LARGE SCALE GENOMIC DNA]</scope>
    <source>
        <strain evidence="7 8">NBRC 108950</strain>
    </source>
</reference>
<comment type="caution">
    <text evidence="7">The sequence shown here is derived from an EMBL/GenBank/DDBJ whole genome shotgun (WGS) entry which is preliminary data.</text>
</comment>
<dbReference type="InterPro" id="IPR042098">
    <property type="entry name" value="TauD-like_sf"/>
</dbReference>
<keyword evidence="2" id="KW-0479">Metal-binding</keyword>
<dbReference type="Gene3D" id="3.60.130.10">
    <property type="entry name" value="Clavaminate synthase-like"/>
    <property type="match status" value="1"/>
</dbReference>
<dbReference type="AlphaFoldDB" id="A0A512NBN0"/>
<keyword evidence="5" id="KW-0408">Iron</keyword>
<protein>
    <submittedName>
        <fullName evidence="7">Alpha-ketoglutarate-dependent 2,4-dichlorophenoxyacetate dioxygenase</fullName>
    </submittedName>
</protein>
<sequence>MVTMALEITELHPTFAGEVSGVDLTKPIGAEKAATIEAGMDRLGVLVFRGQAISDEQQIAFTRNFGELENYNTSGTVRKREDNRLGPGMADLSNLTKDGKIISADDRVWFFKLGDRLWHSDSSFRPVPAKYSLLSGRTVPGWGGNTEFADMRAAYDALDDRTKEEVAGLVCEHSLLYSRQAVGFNDFTPEEISNFQPVRHPLVRVQRATGRKSLFLSAHAGVIVGWSVPESRAFLRDLTEHATRPEFVYSHSWRQHDLVVWDNRTTIHRARRFDRNEVRDMRRTTLGGEVPIVGVSAGG</sequence>
<evidence type="ECO:0000256" key="2">
    <source>
        <dbReference type="ARBA" id="ARBA00022723"/>
    </source>
</evidence>
<dbReference type="SUPFAM" id="SSF51197">
    <property type="entry name" value="Clavaminate synthase-like"/>
    <property type="match status" value="1"/>
</dbReference>
<evidence type="ECO:0000256" key="3">
    <source>
        <dbReference type="ARBA" id="ARBA00022964"/>
    </source>
</evidence>
<evidence type="ECO:0000256" key="4">
    <source>
        <dbReference type="ARBA" id="ARBA00023002"/>
    </source>
</evidence>
<feature type="domain" description="TauD/TfdA-like" evidence="6">
    <location>
        <begin position="7"/>
        <end position="285"/>
    </location>
</feature>
<dbReference type="Proteomes" id="UP000321058">
    <property type="component" value="Unassembled WGS sequence"/>
</dbReference>
<gene>
    <name evidence="7" type="primary">tfdA_6</name>
    <name evidence="7" type="ORF">RSO01_35130</name>
</gene>
<evidence type="ECO:0000259" key="6">
    <source>
        <dbReference type="Pfam" id="PF02668"/>
    </source>
</evidence>
<dbReference type="InterPro" id="IPR003819">
    <property type="entry name" value="TauD/TfdA-like"/>
</dbReference>
<dbReference type="PANTHER" id="PTHR43779:SF3">
    <property type="entry name" value="(3R)-3-[(CARBOXYMETHYL)AMINO]FATTY ACID OXYGENASE_DECARBOXYLASE"/>
    <property type="match status" value="1"/>
</dbReference>
<dbReference type="EMBL" id="BKAJ01000063">
    <property type="protein sequence ID" value="GEP56347.1"/>
    <property type="molecule type" value="Genomic_DNA"/>
</dbReference>
<evidence type="ECO:0000313" key="8">
    <source>
        <dbReference type="Proteomes" id="UP000321058"/>
    </source>
</evidence>
<dbReference type="GO" id="GO:0046872">
    <property type="term" value="F:metal ion binding"/>
    <property type="evidence" value="ECO:0007669"/>
    <property type="project" value="UniProtKB-KW"/>
</dbReference>
<keyword evidence="4" id="KW-0560">Oxidoreductase</keyword>
<evidence type="ECO:0000256" key="5">
    <source>
        <dbReference type="ARBA" id="ARBA00023004"/>
    </source>
</evidence>
<proteinExistence type="inferred from homology"/>
<evidence type="ECO:0000313" key="7">
    <source>
        <dbReference type="EMBL" id="GEP56347.1"/>
    </source>
</evidence>
<comment type="similarity">
    <text evidence="1">Belongs to the TfdA dioxygenase family.</text>
</comment>
<name>A0A512NBN0_9HYPH</name>
<dbReference type="GO" id="GO:0016706">
    <property type="term" value="F:2-oxoglutarate-dependent dioxygenase activity"/>
    <property type="evidence" value="ECO:0007669"/>
    <property type="project" value="UniProtKB-ARBA"/>
</dbReference>
<dbReference type="Pfam" id="PF02668">
    <property type="entry name" value="TauD"/>
    <property type="match status" value="1"/>
</dbReference>
<dbReference type="InterPro" id="IPR051178">
    <property type="entry name" value="TfdA_dioxygenase"/>
</dbReference>
<keyword evidence="3 7" id="KW-0223">Dioxygenase</keyword>
<organism evidence="7 8">
    <name type="scientific">Reyranella soli</name>
    <dbReference type="NCBI Taxonomy" id="1230389"/>
    <lineage>
        <taxon>Bacteria</taxon>
        <taxon>Pseudomonadati</taxon>
        <taxon>Pseudomonadota</taxon>
        <taxon>Alphaproteobacteria</taxon>
        <taxon>Hyphomicrobiales</taxon>
        <taxon>Reyranellaceae</taxon>
        <taxon>Reyranella</taxon>
    </lineage>
</organism>
<keyword evidence="8" id="KW-1185">Reference proteome</keyword>
<accession>A0A512NBN0</accession>